<evidence type="ECO:0008006" key="4">
    <source>
        <dbReference type="Google" id="ProtNLM"/>
    </source>
</evidence>
<sequence length="281" mass="30944">MIRAATQDRVALTASTSCQKTEQQVGVPVLGSFAVPANAVQRYPYNASICQPKPAQSVSAEKGEGSSGEASSQSDTTIEYDWNKPPSGDGVDDLGADSRMDSDHDEMERSISSAESVDSQDRWAANLAQFIRDTPETKGMPLHSKFFRYHNFDSSYQQAESIVLDRSLHQRYHGLPHLILSTNSQGGNGGCIYHAAAALKIFSDMYRIDPKTKRWLKLSRDALLALKVAVKKGRVKKELLLYNEEMPEIGKPPYDWVARVTKPFPGEATLDSCVEATNGKS</sequence>
<organism evidence="2 3">
    <name type="scientific">Phlyctema vagabunda</name>
    <dbReference type="NCBI Taxonomy" id="108571"/>
    <lineage>
        <taxon>Eukaryota</taxon>
        <taxon>Fungi</taxon>
        <taxon>Dikarya</taxon>
        <taxon>Ascomycota</taxon>
        <taxon>Pezizomycotina</taxon>
        <taxon>Leotiomycetes</taxon>
        <taxon>Helotiales</taxon>
        <taxon>Dermateaceae</taxon>
        <taxon>Phlyctema</taxon>
    </lineage>
</organism>
<protein>
    <recommendedName>
        <fullName evidence="4">OTU domain-containing protein</fullName>
    </recommendedName>
</protein>
<reference evidence="2 3" key="1">
    <citation type="submission" date="2024-06" db="EMBL/GenBank/DDBJ databases">
        <title>Complete genome of Phlyctema vagabunda strain 19-DSS-EL-015.</title>
        <authorList>
            <person name="Fiorenzani C."/>
        </authorList>
    </citation>
    <scope>NUCLEOTIDE SEQUENCE [LARGE SCALE GENOMIC DNA]</scope>
    <source>
        <strain evidence="2 3">19-DSS-EL-015</strain>
    </source>
</reference>
<evidence type="ECO:0000313" key="3">
    <source>
        <dbReference type="Proteomes" id="UP001629113"/>
    </source>
</evidence>
<dbReference type="EMBL" id="JBFCZG010000007">
    <property type="protein sequence ID" value="KAL3420121.1"/>
    <property type="molecule type" value="Genomic_DNA"/>
</dbReference>
<comment type="caution">
    <text evidence="2">The sequence shown here is derived from an EMBL/GenBank/DDBJ whole genome shotgun (WGS) entry which is preliminary data.</text>
</comment>
<feature type="compositionally biased region" description="Basic and acidic residues" evidence="1">
    <location>
        <begin position="96"/>
        <end position="109"/>
    </location>
</feature>
<accession>A0ABR4P9W8</accession>
<name>A0ABR4P9W8_9HELO</name>
<feature type="region of interest" description="Disordered" evidence="1">
    <location>
        <begin position="56"/>
        <end position="118"/>
    </location>
</feature>
<keyword evidence="3" id="KW-1185">Reference proteome</keyword>
<evidence type="ECO:0000313" key="2">
    <source>
        <dbReference type="EMBL" id="KAL3420121.1"/>
    </source>
</evidence>
<dbReference type="Proteomes" id="UP001629113">
    <property type="component" value="Unassembled WGS sequence"/>
</dbReference>
<evidence type="ECO:0000256" key="1">
    <source>
        <dbReference type="SAM" id="MobiDB-lite"/>
    </source>
</evidence>
<gene>
    <name evidence="2" type="ORF">PVAG01_08620</name>
</gene>
<proteinExistence type="predicted"/>